<dbReference type="RefSeq" id="WP_241414578.1">
    <property type="nucleotide sequence ID" value="NZ_JAKZGO010000028.1"/>
</dbReference>
<organism evidence="1 2">
    <name type="scientific">Belliella alkalica</name>
    <dbReference type="NCBI Taxonomy" id="1730871"/>
    <lineage>
        <taxon>Bacteria</taxon>
        <taxon>Pseudomonadati</taxon>
        <taxon>Bacteroidota</taxon>
        <taxon>Cytophagia</taxon>
        <taxon>Cytophagales</taxon>
        <taxon>Cyclobacteriaceae</taxon>
        <taxon>Belliella</taxon>
    </lineage>
</organism>
<accession>A0ABS9VI61</accession>
<proteinExistence type="predicted"/>
<protein>
    <recommendedName>
        <fullName evidence="3">Lipoprotein</fullName>
    </recommendedName>
</protein>
<evidence type="ECO:0000313" key="2">
    <source>
        <dbReference type="Proteomes" id="UP001165430"/>
    </source>
</evidence>
<name>A0ABS9VI61_9BACT</name>
<gene>
    <name evidence="1" type="ORF">MM213_19575</name>
</gene>
<comment type="caution">
    <text evidence="1">The sequence shown here is derived from an EMBL/GenBank/DDBJ whole genome shotgun (WGS) entry which is preliminary data.</text>
</comment>
<reference evidence="1" key="1">
    <citation type="submission" date="2022-03" db="EMBL/GenBank/DDBJ databases">
        <title>De novo assembled genomes of Belliella spp. (Cyclobacteriaceae) strains.</title>
        <authorList>
            <person name="Szabo A."/>
            <person name="Korponai K."/>
            <person name="Felfoldi T."/>
        </authorList>
    </citation>
    <scope>NUCLEOTIDE SEQUENCE</scope>
    <source>
        <strain evidence="1">DSM 111903</strain>
    </source>
</reference>
<dbReference type="Proteomes" id="UP001165430">
    <property type="component" value="Unassembled WGS sequence"/>
</dbReference>
<evidence type="ECO:0000313" key="1">
    <source>
        <dbReference type="EMBL" id="MCH7415710.1"/>
    </source>
</evidence>
<evidence type="ECO:0008006" key="3">
    <source>
        <dbReference type="Google" id="ProtNLM"/>
    </source>
</evidence>
<keyword evidence="2" id="KW-1185">Reference proteome</keyword>
<dbReference type="EMBL" id="JAKZGO010000028">
    <property type="protein sequence ID" value="MCH7415710.1"/>
    <property type="molecule type" value="Genomic_DNA"/>
</dbReference>
<sequence length="206" mass="23919">MKQIYIFLIVMFFFLDCTAIQEEKLNPESHAVTLVVDSLIRKRELLEYSSGLLKEFLVDLDVLNRKAVFYGSGSTCLLSGVNEMEDEYTIQDVLKIQMIRGLNEDRKHKEGTGIKYAEYELPVDVKKSKIKEFAKLGSNNSFFLIVKHHLEFEGTYLVEVSVTSLHELPNISQYMFYVYLNKQMEVVKWDFAEGFEPSTLEICEQN</sequence>